<dbReference type="EMBL" id="JBBPBN010000011">
    <property type="protein sequence ID" value="KAK9028619.1"/>
    <property type="molecule type" value="Genomic_DNA"/>
</dbReference>
<name>A0ABR2STZ7_9ROSI</name>
<dbReference type="Proteomes" id="UP001396334">
    <property type="component" value="Unassembled WGS sequence"/>
</dbReference>
<feature type="region of interest" description="Disordered" evidence="1">
    <location>
        <begin position="46"/>
        <end position="85"/>
    </location>
</feature>
<evidence type="ECO:0000313" key="3">
    <source>
        <dbReference type="Proteomes" id="UP001396334"/>
    </source>
</evidence>
<organism evidence="2 3">
    <name type="scientific">Hibiscus sabdariffa</name>
    <name type="common">roselle</name>
    <dbReference type="NCBI Taxonomy" id="183260"/>
    <lineage>
        <taxon>Eukaryota</taxon>
        <taxon>Viridiplantae</taxon>
        <taxon>Streptophyta</taxon>
        <taxon>Embryophyta</taxon>
        <taxon>Tracheophyta</taxon>
        <taxon>Spermatophyta</taxon>
        <taxon>Magnoliopsida</taxon>
        <taxon>eudicotyledons</taxon>
        <taxon>Gunneridae</taxon>
        <taxon>Pentapetalae</taxon>
        <taxon>rosids</taxon>
        <taxon>malvids</taxon>
        <taxon>Malvales</taxon>
        <taxon>Malvaceae</taxon>
        <taxon>Malvoideae</taxon>
        <taxon>Hibiscus</taxon>
    </lineage>
</organism>
<proteinExistence type="predicted"/>
<gene>
    <name evidence="2" type="ORF">V6N11_025772</name>
</gene>
<keyword evidence="3" id="KW-1185">Reference proteome</keyword>
<evidence type="ECO:0000256" key="1">
    <source>
        <dbReference type="SAM" id="MobiDB-lite"/>
    </source>
</evidence>
<sequence>MICWTDEATLALNGEESFPLKPIRVWSQFGTSMAVVVETRFGKGRRDDEGLRHAGGLPKQRQTVVATESATLSRSGSLPKAARIE</sequence>
<protein>
    <submittedName>
        <fullName evidence="2">Uncharacterized protein</fullName>
    </submittedName>
</protein>
<evidence type="ECO:0000313" key="2">
    <source>
        <dbReference type="EMBL" id="KAK9028619.1"/>
    </source>
</evidence>
<comment type="caution">
    <text evidence="2">The sequence shown here is derived from an EMBL/GenBank/DDBJ whole genome shotgun (WGS) entry which is preliminary data.</text>
</comment>
<feature type="compositionally biased region" description="Polar residues" evidence="1">
    <location>
        <begin position="60"/>
        <end position="76"/>
    </location>
</feature>
<accession>A0ABR2STZ7</accession>
<reference evidence="2 3" key="1">
    <citation type="journal article" date="2024" name="G3 (Bethesda)">
        <title>Genome assembly of Hibiscus sabdariffa L. provides insights into metabolisms of medicinal natural products.</title>
        <authorList>
            <person name="Kim T."/>
        </authorList>
    </citation>
    <scope>NUCLEOTIDE SEQUENCE [LARGE SCALE GENOMIC DNA]</scope>
    <source>
        <strain evidence="2">TK-2024</strain>
        <tissue evidence="2">Old leaves</tissue>
    </source>
</reference>